<dbReference type="InterPro" id="IPR057708">
    <property type="entry name" value="DUF7948"/>
</dbReference>
<dbReference type="PANTHER" id="PTHR35580:SF1">
    <property type="entry name" value="PHYTASE-LIKE DOMAIN-CONTAINING PROTEIN"/>
    <property type="match status" value="1"/>
</dbReference>
<dbReference type="RefSeq" id="WP_260791720.1">
    <property type="nucleotide sequence ID" value="NZ_CP093313.1"/>
</dbReference>
<dbReference type="NCBIfam" id="TIGR01451">
    <property type="entry name" value="B_ant_repeat"/>
    <property type="match status" value="1"/>
</dbReference>
<dbReference type="Proteomes" id="UP001059380">
    <property type="component" value="Chromosome"/>
</dbReference>
<dbReference type="Pfam" id="PF01345">
    <property type="entry name" value="DUF11"/>
    <property type="match status" value="1"/>
</dbReference>
<evidence type="ECO:0000259" key="2">
    <source>
        <dbReference type="Pfam" id="PF01345"/>
    </source>
</evidence>
<dbReference type="PROSITE" id="PS51257">
    <property type="entry name" value="PROKAR_LIPOPROTEIN"/>
    <property type="match status" value="1"/>
</dbReference>
<feature type="domain" description="DUF11" evidence="2">
    <location>
        <begin position="736"/>
        <end position="859"/>
    </location>
</feature>
<evidence type="ECO:0000313" key="4">
    <source>
        <dbReference type="EMBL" id="UWZ82535.1"/>
    </source>
</evidence>
<dbReference type="EMBL" id="CP093313">
    <property type="protein sequence ID" value="UWZ82535.1"/>
    <property type="molecule type" value="Genomic_DNA"/>
</dbReference>
<sequence>MPNPRLLCLTAFVALSCSGASQNIPDINSFPLAFEPNMGQTPAQVSYLVQRPSHQVLITSQSLTYIFPISAKDAPTPKPRSFTFRWTGPTGTPHFTPKGPLAGRSNYFLSPDAARGIANVPHYSELREEGALRGVDIRYHSGSRGELEYDLILSGRTAVSDVGMIIEGADHLRVEEDGALSILRGDKEWLRQPVPQAYEMRNGRRIALRAMYTVNDGNRVSFSVPARTPGKELVIDPVVAYGTLLGVHDPMYRWADEGGPYSHGLSTAVDPAGNFFVAGQTYAFDFPVTRGALQTECPWTPIACVYTPLDFVTKFSSSGQLLYSTYLGGDLGYSPYHEPTGKMLAVDGNGYAYIAGEAVTGGFPVTTNAYQTVCHSGNGCATLTKLNQSGSALVYSTYFGGVMDSTAPFEGPSDTYANALALASNGDVFLAGGTRNPYLPTTPGAYQYSCPMNSAGCKSGYVARFNLNTSGSASRIFATYVGTPDGATEISSIAVDRYDDVYALGLSTVDVPFIASFGTGKFPFGTYGGVCYTLGADCETFVAKLSGNYGQALRDATILRGVAGKSIAVDSSLNAFIGGAASLGLATTPGAFQSQFRGGSTDGFVTKLDASGYIQLYSTFLGGTGDDAVSDIAVNSWGMAFVTGFTSSTDFPLGAGAFGKTPSSGYVTAFNADGRRLYYSSFIGGGGGAGISLDKAWNAILTGTGSGTTPLTSNAVQTQMAGFDDAFALKVAIAADLRLSNTTSATSIARNGVVIYHARVLNAGPDSSDKVVFTDAIPAGMSYAGVYVPNGDGCTGPNIGATTGVLTCRKARLEPGQTWYVNVYLRAIGSSGTKITNQLKTSAGTQDLWQTNNSTSSTVTIQ</sequence>
<protein>
    <submittedName>
        <fullName evidence="4">DUF11 domain-containing protein</fullName>
    </submittedName>
</protein>
<feature type="chain" id="PRO_5039904488" evidence="1">
    <location>
        <begin position="23"/>
        <end position="862"/>
    </location>
</feature>
<feature type="signal peptide" evidence="1">
    <location>
        <begin position="1"/>
        <end position="22"/>
    </location>
</feature>
<evidence type="ECO:0000259" key="3">
    <source>
        <dbReference type="Pfam" id="PF25778"/>
    </source>
</evidence>
<organism evidence="4 5">
    <name type="scientific">Occallatibacter riparius</name>
    <dbReference type="NCBI Taxonomy" id="1002689"/>
    <lineage>
        <taxon>Bacteria</taxon>
        <taxon>Pseudomonadati</taxon>
        <taxon>Acidobacteriota</taxon>
        <taxon>Terriglobia</taxon>
        <taxon>Terriglobales</taxon>
        <taxon>Acidobacteriaceae</taxon>
        <taxon>Occallatibacter</taxon>
    </lineage>
</organism>
<dbReference type="InterPro" id="IPR047589">
    <property type="entry name" value="DUF11_rpt"/>
</dbReference>
<reference evidence="4" key="1">
    <citation type="submission" date="2021-04" db="EMBL/GenBank/DDBJ databases">
        <title>Phylogenetic analysis of Acidobacteriaceae.</title>
        <authorList>
            <person name="Qiu L."/>
            <person name="Zhang Q."/>
        </authorList>
    </citation>
    <scope>NUCLEOTIDE SEQUENCE</scope>
    <source>
        <strain evidence="4">DSM 25168</strain>
    </source>
</reference>
<dbReference type="KEGG" id="orp:MOP44_18405"/>
<dbReference type="InterPro" id="IPR001434">
    <property type="entry name" value="OmcB-like_DUF11"/>
</dbReference>
<proteinExistence type="predicted"/>
<keyword evidence="5" id="KW-1185">Reference proteome</keyword>
<dbReference type="InterPro" id="IPR052918">
    <property type="entry name" value="Motility_Chemotaxis_Reg"/>
</dbReference>
<gene>
    <name evidence="4" type="ORF">MOP44_18405</name>
</gene>
<name>A0A9J7BIM1_9BACT</name>
<dbReference type="AlphaFoldDB" id="A0A9J7BIM1"/>
<keyword evidence="1" id="KW-0732">Signal</keyword>
<evidence type="ECO:0000256" key="1">
    <source>
        <dbReference type="SAM" id="SignalP"/>
    </source>
</evidence>
<accession>A0A9J7BIM1</accession>
<evidence type="ECO:0000313" key="5">
    <source>
        <dbReference type="Proteomes" id="UP001059380"/>
    </source>
</evidence>
<dbReference type="Pfam" id="PF25778">
    <property type="entry name" value="DUF7948"/>
    <property type="match status" value="1"/>
</dbReference>
<dbReference type="PANTHER" id="PTHR35580">
    <property type="entry name" value="CELL SURFACE GLYCOPROTEIN (S-LAYER PROTEIN)-LIKE PROTEIN"/>
    <property type="match status" value="1"/>
</dbReference>
<feature type="domain" description="DUF7948" evidence="3">
    <location>
        <begin position="34"/>
        <end position="238"/>
    </location>
</feature>